<keyword evidence="2" id="KW-1185">Reference proteome</keyword>
<accession>A0ACD5Z7I6</accession>
<reference evidence="1" key="1">
    <citation type="submission" date="2021-05" db="EMBL/GenBank/DDBJ databases">
        <authorList>
            <person name="Scholz U."/>
            <person name="Mascher M."/>
            <person name="Fiebig A."/>
        </authorList>
    </citation>
    <scope>NUCLEOTIDE SEQUENCE [LARGE SCALE GENOMIC DNA]</scope>
</reference>
<dbReference type="Proteomes" id="UP001732700">
    <property type="component" value="Chromosome 6C"/>
</dbReference>
<organism evidence="1 2">
    <name type="scientific">Avena sativa</name>
    <name type="common">Oat</name>
    <dbReference type="NCBI Taxonomy" id="4498"/>
    <lineage>
        <taxon>Eukaryota</taxon>
        <taxon>Viridiplantae</taxon>
        <taxon>Streptophyta</taxon>
        <taxon>Embryophyta</taxon>
        <taxon>Tracheophyta</taxon>
        <taxon>Spermatophyta</taxon>
        <taxon>Magnoliopsida</taxon>
        <taxon>Liliopsida</taxon>
        <taxon>Poales</taxon>
        <taxon>Poaceae</taxon>
        <taxon>BOP clade</taxon>
        <taxon>Pooideae</taxon>
        <taxon>Poodae</taxon>
        <taxon>Poeae</taxon>
        <taxon>Poeae Chloroplast Group 1 (Aveneae type)</taxon>
        <taxon>Aveninae</taxon>
        <taxon>Avena</taxon>
    </lineage>
</organism>
<reference evidence="1" key="2">
    <citation type="submission" date="2025-09" db="UniProtKB">
        <authorList>
            <consortium name="EnsemblPlants"/>
        </authorList>
    </citation>
    <scope>IDENTIFICATION</scope>
</reference>
<proteinExistence type="predicted"/>
<protein>
    <submittedName>
        <fullName evidence="1">Uncharacterized protein</fullName>
    </submittedName>
</protein>
<sequence>MDLLNPHYDIQHRSYKLSEKRQELVPLRLRYHEVASAKNLTYDERYTSYIEKLGLLTFIHMVTRSTPKFNPAGITTLVDWWRPETHTFHLRTGETTVTLQDMSMILALSIEGNPVCISTDSEGWREQMVSLIGKDPPEVVNNKGVTLRVVVGSTFSWIRQNFKTCPEDADEDMVITYACVYVWYIITRTLFPDSSGDRAQLHCLKVLTVFDSKFSWGSAVLAWFYRQLDDACLRSATDGCIGGCVLLLSVWTGNASQLDGRDC</sequence>
<name>A0ACD5Z7I6_AVESA</name>
<dbReference type="EnsemblPlants" id="AVESA.00010b.r2.6CG1094950.1">
    <property type="protein sequence ID" value="AVESA.00010b.r2.6CG1094950.1.CDS"/>
    <property type="gene ID" value="AVESA.00010b.r2.6CG1094950"/>
</dbReference>
<evidence type="ECO:0000313" key="1">
    <source>
        <dbReference type="EnsemblPlants" id="AVESA.00010b.r2.6CG1094950.1.CDS"/>
    </source>
</evidence>
<evidence type="ECO:0000313" key="2">
    <source>
        <dbReference type="Proteomes" id="UP001732700"/>
    </source>
</evidence>